<dbReference type="AlphaFoldDB" id="A0A2S8GHI6"/>
<evidence type="ECO:0000313" key="8">
    <source>
        <dbReference type="Proteomes" id="UP000237819"/>
    </source>
</evidence>
<evidence type="ECO:0000256" key="3">
    <source>
        <dbReference type="ARBA" id="ARBA00022676"/>
    </source>
</evidence>
<dbReference type="PANTHER" id="PTHR43646">
    <property type="entry name" value="GLYCOSYLTRANSFERASE"/>
    <property type="match status" value="1"/>
</dbReference>
<accession>A0A2S8GHI6</accession>
<dbReference type="RefSeq" id="WP_105337659.1">
    <property type="nucleotide sequence ID" value="NZ_PUHZ01000022.1"/>
</dbReference>
<dbReference type="OrthoDB" id="9797391at2"/>
<evidence type="ECO:0000256" key="5">
    <source>
        <dbReference type="ARBA" id="ARBA00023136"/>
    </source>
</evidence>
<organism evidence="7 8">
    <name type="scientific">Blastopirellula marina</name>
    <dbReference type="NCBI Taxonomy" id="124"/>
    <lineage>
        <taxon>Bacteria</taxon>
        <taxon>Pseudomonadati</taxon>
        <taxon>Planctomycetota</taxon>
        <taxon>Planctomycetia</taxon>
        <taxon>Pirellulales</taxon>
        <taxon>Pirellulaceae</taxon>
        <taxon>Blastopirellula</taxon>
    </lineage>
</organism>
<proteinExistence type="predicted"/>
<dbReference type="EMBL" id="PUHZ01000022">
    <property type="protein sequence ID" value="PQO43903.1"/>
    <property type="molecule type" value="Genomic_DNA"/>
</dbReference>
<comment type="subcellular location">
    <subcellularLocation>
        <location evidence="1">Cell membrane</location>
    </subcellularLocation>
</comment>
<dbReference type="GO" id="GO:0016757">
    <property type="term" value="F:glycosyltransferase activity"/>
    <property type="evidence" value="ECO:0007669"/>
    <property type="project" value="UniProtKB-KW"/>
</dbReference>
<dbReference type="Gene3D" id="3.90.550.10">
    <property type="entry name" value="Spore Coat Polysaccharide Biosynthesis Protein SpsA, Chain A"/>
    <property type="match status" value="1"/>
</dbReference>
<evidence type="ECO:0000313" key="7">
    <source>
        <dbReference type="EMBL" id="PQO43903.1"/>
    </source>
</evidence>
<keyword evidence="4 7" id="KW-0808">Transferase</keyword>
<dbReference type="Proteomes" id="UP000237819">
    <property type="component" value="Unassembled WGS sequence"/>
</dbReference>
<comment type="caution">
    <text evidence="7">The sequence shown here is derived from an EMBL/GenBank/DDBJ whole genome shotgun (WGS) entry which is preliminary data.</text>
</comment>
<reference evidence="7 8" key="1">
    <citation type="submission" date="2018-02" db="EMBL/GenBank/DDBJ databases">
        <title>Comparative genomes isolates from brazilian mangrove.</title>
        <authorList>
            <person name="Araujo J.E."/>
            <person name="Taketani R.G."/>
            <person name="Silva M.C.P."/>
            <person name="Loureco M.V."/>
            <person name="Andreote F.D."/>
        </authorList>
    </citation>
    <scope>NUCLEOTIDE SEQUENCE [LARGE SCALE GENOMIC DNA]</scope>
    <source>
        <strain evidence="7 8">Nap-Phe MGV</strain>
    </source>
</reference>
<protein>
    <submittedName>
        <fullName evidence="7">Glycosyl transferase</fullName>
    </submittedName>
</protein>
<evidence type="ECO:0000259" key="6">
    <source>
        <dbReference type="Pfam" id="PF00535"/>
    </source>
</evidence>
<gene>
    <name evidence="7" type="ORF">C5Y93_22215</name>
</gene>
<keyword evidence="3" id="KW-0328">Glycosyltransferase</keyword>
<dbReference type="InterPro" id="IPR001173">
    <property type="entry name" value="Glyco_trans_2-like"/>
</dbReference>
<dbReference type="InterPro" id="IPR029044">
    <property type="entry name" value="Nucleotide-diphossugar_trans"/>
</dbReference>
<keyword evidence="2" id="KW-1003">Cell membrane</keyword>
<evidence type="ECO:0000256" key="1">
    <source>
        <dbReference type="ARBA" id="ARBA00004236"/>
    </source>
</evidence>
<evidence type="ECO:0000256" key="2">
    <source>
        <dbReference type="ARBA" id="ARBA00022475"/>
    </source>
</evidence>
<sequence length="285" mass="31716">MNNISIIIPAHNESAVISRCLTSLVDAAAGSAMRVWVVANACSDDTAAKSAAFGEMVSVIDTEIPSKANALNLGDDAAVGFPRFYVDADVTLEPGALVELCKALEEPGVLAVAPRLEVDCSNRPWGVRAYYAVWLQTPYCRSGMIGSGIYGVSEEGRQRFDRFPQITADDAFVRLHFAAHERKTVESCSFTVTPPKTLGKIIDIKTRSHFGNAELKQQYPHLWKNEEARHGNTLLRLAINPLWWPALAVYAYVKFATRYRARKRFQRGEIHQWERDDSSREVASN</sequence>
<dbReference type="PANTHER" id="PTHR43646:SF2">
    <property type="entry name" value="GLYCOSYLTRANSFERASE 2-LIKE DOMAIN-CONTAINING PROTEIN"/>
    <property type="match status" value="1"/>
</dbReference>
<dbReference type="SUPFAM" id="SSF53448">
    <property type="entry name" value="Nucleotide-diphospho-sugar transferases"/>
    <property type="match status" value="1"/>
</dbReference>
<name>A0A2S8GHI6_9BACT</name>
<keyword evidence="5" id="KW-0472">Membrane</keyword>
<feature type="domain" description="Glycosyltransferase 2-like" evidence="6">
    <location>
        <begin position="5"/>
        <end position="126"/>
    </location>
</feature>
<dbReference type="GO" id="GO:0005886">
    <property type="term" value="C:plasma membrane"/>
    <property type="evidence" value="ECO:0007669"/>
    <property type="project" value="UniProtKB-SubCell"/>
</dbReference>
<dbReference type="Pfam" id="PF00535">
    <property type="entry name" value="Glycos_transf_2"/>
    <property type="match status" value="1"/>
</dbReference>
<evidence type="ECO:0000256" key="4">
    <source>
        <dbReference type="ARBA" id="ARBA00022679"/>
    </source>
</evidence>